<dbReference type="InterPro" id="IPR011006">
    <property type="entry name" value="CheY-like_superfamily"/>
</dbReference>
<dbReference type="InterPro" id="IPR007492">
    <property type="entry name" value="LytTR_DNA-bd_dom"/>
</dbReference>
<dbReference type="Gene3D" id="2.40.50.1020">
    <property type="entry name" value="LytTr DNA-binding domain"/>
    <property type="match status" value="1"/>
</dbReference>
<organism evidence="6 7">
    <name type="scientific">Fusicatenibacter faecihominis</name>
    <dbReference type="NCBI Taxonomy" id="2881276"/>
    <lineage>
        <taxon>Bacteria</taxon>
        <taxon>Bacillati</taxon>
        <taxon>Bacillota</taxon>
        <taxon>Clostridia</taxon>
        <taxon>Lachnospirales</taxon>
        <taxon>Lachnospiraceae</taxon>
        <taxon>Fusicatenibacter</taxon>
    </lineage>
</organism>
<dbReference type="GO" id="GO:0003677">
    <property type="term" value="F:DNA binding"/>
    <property type="evidence" value="ECO:0007669"/>
    <property type="project" value="UniProtKB-KW"/>
</dbReference>
<name>A0AAE3J677_9FIRM</name>
<dbReference type="CDD" id="cd00156">
    <property type="entry name" value="REC"/>
    <property type="match status" value="1"/>
</dbReference>
<keyword evidence="7" id="KW-1185">Reference proteome</keyword>
<accession>A0AAE3J677</accession>
<sequence>MKIAIVDDDAQDTKRLAAFLAEWSEEHHLDFSVTVFHKSSDFLKAFETARYSLVFMDIYMGPPSGIETAMKLREKDSHALLIFLTSSPEHMSDAFRCHAFDYLVKPFDLEQMKKTILDALAFLPEKEQYLNLSVRKQNVPIFYSDIRYVLASSNYCMVYTKEEYRCRTSFSQLQKLLENDSRFLVVNRGVLVNLDYVQSMDGLTCLMKDKRTFPLNTRKHGQLEQALIEHRFRRRKEELRRRTCI</sequence>
<feature type="domain" description="HTH LytTR-type" evidence="5">
    <location>
        <begin position="130"/>
        <end position="199"/>
    </location>
</feature>
<evidence type="ECO:0000313" key="7">
    <source>
        <dbReference type="Proteomes" id="UP001197875"/>
    </source>
</evidence>
<dbReference type="Pfam" id="PF04397">
    <property type="entry name" value="LytTR"/>
    <property type="match status" value="1"/>
</dbReference>
<keyword evidence="3" id="KW-0597">Phosphoprotein</keyword>
<proteinExistence type="predicted"/>
<dbReference type="PROSITE" id="PS50930">
    <property type="entry name" value="HTH_LYTTR"/>
    <property type="match status" value="1"/>
</dbReference>
<dbReference type="AlphaFoldDB" id="A0AAE3J677"/>
<dbReference type="PROSITE" id="PS50110">
    <property type="entry name" value="RESPONSE_REGULATORY"/>
    <property type="match status" value="1"/>
</dbReference>
<feature type="domain" description="Response regulatory" evidence="4">
    <location>
        <begin position="2"/>
        <end position="120"/>
    </location>
</feature>
<dbReference type="PANTHER" id="PTHR37299">
    <property type="entry name" value="TRANSCRIPTIONAL REGULATOR-RELATED"/>
    <property type="match status" value="1"/>
</dbReference>
<reference evidence="6 7" key="1">
    <citation type="submission" date="2021-10" db="EMBL/GenBank/DDBJ databases">
        <title>Anaerobic single-cell dispensing facilitates the cultivation of human gut bacteria.</title>
        <authorList>
            <person name="Afrizal A."/>
        </authorList>
    </citation>
    <scope>NUCLEOTIDE SEQUENCE [LARGE SCALE GENOMIC DNA]</scope>
    <source>
        <strain evidence="6 7">CLA-AA-H277</strain>
    </source>
</reference>
<dbReference type="SMART" id="SM00850">
    <property type="entry name" value="LytTR"/>
    <property type="match status" value="1"/>
</dbReference>
<dbReference type="Pfam" id="PF00072">
    <property type="entry name" value="Response_reg"/>
    <property type="match status" value="1"/>
</dbReference>
<keyword evidence="6" id="KW-0238">DNA-binding</keyword>
<evidence type="ECO:0000256" key="2">
    <source>
        <dbReference type="ARBA" id="ARBA00024867"/>
    </source>
</evidence>
<dbReference type="GO" id="GO:0000156">
    <property type="term" value="F:phosphorelay response regulator activity"/>
    <property type="evidence" value="ECO:0007669"/>
    <property type="project" value="InterPro"/>
</dbReference>
<dbReference type="Proteomes" id="UP001197875">
    <property type="component" value="Unassembled WGS sequence"/>
</dbReference>
<dbReference type="SMART" id="SM00448">
    <property type="entry name" value="REC"/>
    <property type="match status" value="1"/>
</dbReference>
<dbReference type="InterPro" id="IPR001789">
    <property type="entry name" value="Sig_transdc_resp-reg_receiver"/>
</dbReference>
<comment type="function">
    <text evidence="2">May play the central regulatory role in sporulation. It may be an element of the effector pathway responsible for the activation of sporulation genes in response to nutritional stress. Spo0A may act in concert with spo0H (a sigma factor) to control the expression of some genes that are critical to the sporulation process.</text>
</comment>
<evidence type="ECO:0000313" key="6">
    <source>
        <dbReference type="EMBL" id="MCC2189611.1"/>
    </source>
</evidence>
<dbReference type="InterPro" id="IPR046947">
    <property type="entry name" value="LytR-like"/>
</dbReference>
<comment type="caution">
    <text evidence="6">The sequence shown here is derived from an EMBL/GenBank/DDBJ whole genome shotgun (WGS) entry which is preliminary data.</text>
</comment>
<gene>
    <name evidence="6" type="ORF">LKD71_07305</name>
</gene>
<dbReference type="PANTHER" id="PTHR37299:SF1">
    <property type="entry name" value="STAGE 0 SPORULATION PROTEIN A HOMOLOG"/>
    <property type="match status" value="1"/>
</dbReference>
<feature type="modified residue" description="4-aspartylphosphate" evidence="3">
    <location>
        <position position="57"/>
    </location>
</feature>
<protein>
    <recommendedName>
        <fullName evidence="1">Stage 0 sporulation protein A homolog</fullName>
    </recommendedName>
</protein>
<dbReference type="RefSeq" id="WP_227614922.1">
    <property type="nucleotide sequence ID" value="NZ_JAJEPR010000009.1"/>
</dbReference>
<evidence type="ECO:0000256" key="1">
    <source>
        <dbReference type="ARBA" id="ARBA00018672"/>
    </source>
</evidence>
<dbReference type="EMBL" id="JAJEPR010000009">
    <property type="protein sequence ID" value="MCC2189611.1"/>
    <property type="molecule type" value="Genomic_DNA"/>
</dbReference>
<evidence type="ECO:0000259" key="4">
    <source>
        <dbReference type="PROSITE" id="PS50110"/>
    </source>
</evidence>
<dbReference type="SUPFAM" id="SSF52172">
    <property type="entry name" value="CheY-like"/>
    <property type="match status" value="1"/>
</dbReference>
<dbReference type="Gene3D" id="3.40.50.2300">
    <property type="match status" value="1"/>
</dbReference>
<evidence type="ECO:0000256" key="3">
    <source>
        <dbReference type="PROSITE-ProRule" id="PRU00169"/>
    </source>
</evidence>
<evidence type="ECO:0000259" key="5">
    <source>
        <dbReference type="PROSITE" id="PS50930"/>
    </source>
</evidence>